<organism evidence="2">
    <name type="scientific">freshwater metagenome</name>
    <dbReference type="NCBI Taxonomy" id="449393"/>
    <lineage>
        <taxon>unclassified sequences</taxon>
        <taxon>metagenomes</taxon>
        <taxon>ecological metagenomes</taxon>
    </lineage>
</organism>
<reference evidence="2" key="1">
    <citation type="submission" date="2020-05" db="EMBL/GenBank/DDBJ databases">
        <authorList>
            <person name="Chiriac C."/>
            <person name="Salcher M."/>
            <person name="Ghai R."/>
            <person name="Kavagutti S V."/>
        </authorList>
    </citation>
    <scope>NUCLEOTIDE SEQUENCE</scope>
</reference>
<feature type="region of interest" description="Disordered" evidence="1">
    <location>
        <begin position="1"/>
        <end position="52"/>
    </location>
</feature>
<dbReference type="EMBL" id="CAFBNE010000118">
    <property type="protein sequence ID" value="CAB4965984.1"/>
    <property type="molecule type" value="Genomic_DNA"/>
</dbReference>
<name>A0A6J7LJN3_9ZZZZ</name>
<accession>A0A6J7LJN3</accession>
<protein>
    <submittedName>
        <fullName evidence="2">Unannotated protein</fullName>
    </submittedName>
</protein>
<evidence type="ECO:0000256" key="1">
    <source>
        <dbReference type="SAM" id="MobiDB-lite"/>
    </source>
</evidence>
<sequence>MAMSATLKTGKFGKAMKSTTEPMPGLGGRVIRSMRFPRSPPRSPPKATDQAIDPSCREVRMMTTATTIAMMEKIHV</sequence>
<proteinExistence type="predicted"/>
<dbReference type="AlphaFoldDB" id="A0A6J7LJN3"/>
<gene>
    <name evidence="2" type="ORF">UFOPK3772_02738</name>
</gene>
<evidence type="ECO:0000313" key="2">
    <source>
        <dbReference type="EMBL" id="CAB4965984.1"/>
    </source>
</evidence>